<organism evidence="1 2">
    <name type="scientific">Hibiscus sabdariffa</name>
    <name type="common">roselle</name>
    <dbReference type="NCBI Taxonomy" id="183260"/>
    <lineage>
        <taxon>Eukaryota</taxon>
        <taxon>Viridiplantae</taxon>
        <taxon>Streptophyta</taxon>
        <taxon>Embryophyta</taxon>
        <taxon>Tracheophyta</taxon>
        <taxon>Spermatophyta</taxon>
        <taxon>Magnoliopsida</taxon>
        <taxon>eudicotyledons</taxon>
        <taxon>Gunneridae</taxon>
        <taxon>Pentapetalae</taxon>
        <taxon>rosids</taxon>
        <taxon>malvids</taxon>
        <taxon>Malvales</taxon>
        <taxon>Malvaceae</taxon>
        <taxon>Malvoideae</taxon>
        <taxon>Hibiscus</taxon>
    </lineage>
</organism>
<accession>A0ABR2A3S1</accession>
<evidence type="ECO:0000313" key="1">
    <source>
        <dbReference type="EMBL" id="KAK8487685.1"/>
    </source>
</evidence>
<protein>
    <submittedName>
        <fullName evidence="1">Uncharacterized protein</fullName>
    </submittedName>
</protein>
<gene>
    <name evidence="1" type="ORF">V6N11_012740</name>
</gene>
<reference evidence="1 2" key="1">
    <citation type="journal article" date="2024" name="G3 (Bethesda)">
        <title>Genome assembly of Hibiscus sabdariffa L. provides insights into metabolisms of medicinal natural products.</title>
        <authorList>
            <person name="Kim T."/>
        </authorList>
    </citation>
    <scope>NUCLEOTIDE SEQUENCE [LARGE SCALE GENOMIC DNA]</scope>
    <source>
        <strain evidence="1">TK-2024</strain>
        <tissue evidence="1">Old leaves</tissue>
    </source>
</reference>
<dbReference type="Proteomes" id="UP001396334">
    <property type="component" value="Unassembled WGS sequence"/>
</dbReference>
<comment type="caution">
    <text evidence="1">The sequence shown here is derived from an EMBL/GenBank/DDBJ whole genome shotgun (WGS) entry which is preliminary data.</text>
</comment>
<name>A0ABR2A3S1_9ROSI</name>
<evidence type="ECO:0000313" key="2">
    <source>
        <dbReference type="Proteomes" id="UP001396334"/>
    </source>
</evidence>
<keyword evidence="2" id="KW-1185">Reference proteome</keyword>
<sequence length="66" mass="7210">MDPRLREAAETGNTDALYVLIGDDPDILERIDQIPFVQTPLHVAANQGLGGFWSAFLKLAPNASKM</sequence>
<proteinExistence type="predicted"/>
<dbReference type="EMBL" id="JBBPBN010000384">
    <property type="protein sequence ID" value="KAK8487685.1"/>
    <property type="molecule type" value="Genomic_DNA"/>
</dbReference>